<dbReference type="Pfam" id="PF13407">
    <property type="entry name" value="Peripla_BP_4"/>
    <property type="match status" value="1"/>
</dbReference>
<comment type="similarity">
    <text evidence="2">Belongs to the bacterial solute-binding protein 2 family.</text>
</comment>
<evidence type="ECO:0000313" key="5">
    <source>
        <dbReference type="Proteomes" id="UP001058461"/>
    </source>
</evidence>
<dbReference type="SMART" id="SM00354">
    <property type="entry name" value="HTH_LACI"/>
    <property type="match status" value="1"/>
</dbReference>
<evidence type="ECO:0000259" key="3">
    <source>
        <dbReference type="PROSITE" id="PS50932"/>
    </source>
</evidence>
<organism evidence="4 5">
    <name type="scientific">Marinobacterium rhizophilum</name>
    <dbReference type="NCBI Taxonomy" id="420402"/>
    <lineage>
        <taxon>Bacteria</taxon>
        <taxon>Pseudomonadati</taxon>
        <taxon>Pseudomonadota</taxon>
        <taxon>Gammaproteobacteria</taxon>
        <taxon>Oceanospirillales</taxon>
        <taxon>Oceanospirillaceae</taxon>
        <taxon>Marinobacterium</taxon>
    </lineage>
</organism>
<dbReference type="CDD" id="cd01392">
    <property type="entry name" value="HTH_LacI"/>
    <property type="match status" value="1"/>
</dbReference>
<proteinExistence type="inferred from homology"/>
<dbReference type="PROSITE" id="PS50932">
    <property type="entry name" value="HTH_LACI_2"/>
    <property type="match status" value="1"/>
</dbReference>
<gene>
    <name evidence="4" type="ORF">KDW95_03285</name>
</gene>
<dbReference type="Pfam" id="PF00356">
    <property type="entry name" value="LacI"/>
    <property type="match status" value="1"/>
</dbReference>
<evidence type="ECO:0000256" key="2">
    <source>
        <dbReference type="ARBA" id="ARBA00007639"/>
    </source>
</evidence>
<dbReference type="SUPFAM" id="SSF53822">
    <property type="entry name" value="Periplasmic binding protein-like I"/>
    <property type="match status" value="1"/>
</dbReference>
<dbReference type="EMBL" id="CP073347">
    <property type="protein sequence ID" value="UTW12716.1"/>
    <property type="molecule type" value="Genomic_DNA"/>
</dbReference>
<protein>
    <submittedName>
        <fullName evidence="4">LacI family DNA-binding transcriptional regulator</fullName>
    </submittedName>
</protein>
<evidence type="ECO:0000313" key="4">
    <source>
        <dbReference type="EMBL" id="UTW12716.1"/>
    </source>
</evidence>
<feature type="domain" description="HTH lacI-type" evidence="3">
    <location>
        <begin position="5"/>
        <end position="48"/>
    </location>
</feature>
<keyword evidence="4" id="KW-0238">DNA-binding</keyword>
<dbReference type="InterPro" id="IPR028082">
    <property type="entry name" value="Peripla_BP_I"/>
</dbReference>
<dbReference type="CDD" id="cd06307">
    <property type="entry name" value="PBP1_sugar_binding"/>
    <property type="match status" value="1"/>
</dbReference>
<dbReference type="Gene3D" id="1.10.260.40">
    <property type="entry name" value="lambda repressor-like DNA-binding domains"/>
    <property type="match status" value="1"/>
</dbReference>
<dbReference type="InterPro" id="IPR010982">
    <property type="entry name" value="Lambda_DNA-bd_dom_sf"/>
</dbReference>
<dbReference type="Gene3D" id="3.40.50.2300">
    <property type="match status" value="2"/>
</dbReference>
<dbReference type="InterPro" id="IPR000843">
    <property type="entry name" value="HTH_LacI"/>
</dbReference>
<dbReference type="SUPFAM" id="SSF47413">
    <property type="entry name" value="lambda repressor-like DNA-binding domains"/>
    <property type="match status" value="1"/>
</dbReference>
<dbReference type="PANTHER" id="PTHR30036:SF7">
    <property type="entry name" value="ABC TRANSPORTER PERIPLASMIC-BINDING PROTEIN YPHF"/>
    <property type="match status" value="1"/>
</dbReference>
<sequence length="349" mass="38193">MSSRPTITDVARAAGLSVSTVDRVLNRRAPVKNKTAERVLDAARLTGYPVSDVQPDTTSDTRPYRLGFLLQSVQQPFYRELHQVLEQALQTRADLQPRMLGRAQFAFIDDSGPRALARQIDQLAENCDALALVCYEHPTILGAIEAAEARGIPVVALLSPLGSNPMRPYMGLDNRKVGRSAGWAMAQLTRQAGKVGIFVGSHRFVGHELREMGFRSYCREQAPQIEVLEHLVSLDDADIAYRGTRTLIHQQPDLCGLYVASGGTEGVLRALREAQLERPLCVIIQELTPEARQALIDGVVTLVVSTPLRQLADDSISQLLAALQQRDNGSPAPAAPPVLPFILYTAENC</sequence>
<dbReference type="InterPro" id="IPR050555">
    <property type="entry name" value="Bact_Solute-Bind_Prot2"/>
</dbReference>
<evidence type="ECO:0000256" key="1">
    <source>
        <dbReference type="ARBA" id="ARBA00004418"/>
    </source>
</evidence>
<dbReference type="GO" id="GO:0003677">
    <property type="term" value="F:DNA binding"/>
    <property type="evidence" value="ECO:0007669"/>
    <property type="project" value="UniProtKB-KW"/>
</dbReference>
<keyword evidence="5" id="KW-1185">Reference proteome</keyword>
<dbReference type="InterPro" id="IPR025997">
    <property type="entry name" value="SBP_2_dom"/>
</dbReference>
<dbReference type="PANTHER" id="PTHR30036">
    <property type="entry name" value="D-XYLOSE-BINDING PERIPLASMIC PROTEIN"/>
    <property type="match status" value="1"/>
</dbReference>
<comment type="subcellular location">
    <subcellularLocation>
        <location evidence="1">Periplasm</location>
    </subcellularLocation>
</comment>
<dbReference type="Proteomes" id="UP001058461">
    <property type="component" value="Chromosome"/>
</dbReference>
<name>A0ABY5HLE8_9GAMM</name>
<accession>A0ABY5HLE8</accession>
<reference evidence="4" key="1">
    <citation type="submission" date="2021-04" db="EMBL/GenBank/DDBJ databases">
        <title>Oceanospirillales bacteria with DddD are important DMSP degraders in coastal seawater.</title>
        <authorList>
            <person name="Liu J."/>
        </authorList>
    </citation>
    <scope>NUCLEOTIDE SEQUENCE</scope>
    <source>
        <strain evidence="4">D13-1</strain>
    </source>
</reference>